<dbReference type="Proteomes" id="UP000005233">
    <property type="component" value="Chromosome"/>
</dbReference>
<organism evidence="2 3">
    <name type="scientific">Methanocella conradii (strain DSM 24694 / JCM 17849 / CGMCC 1.5162 / HZ254)</name>
    <dbReference type="NCBI Taxonomy" id="1041930"/>
    <lineage>
        <taxon>Archaea</taxon>
        <taxon>Methanobacteriati</taxon>
        <taxon>Methanobacteriota</taxon>
        <taxon>Stenosarchaea group</taxon>
        <taxon>Methanomicrobia</taxon>
        <taxon>Methanocellales</taxon>
        <taxon>Methanocellaceae</taxon>
        <taxon>Methanocella</taxon>
    </lineage>
</organism>
<dbReference type="AlphaFoldDB" id="H8I471"/>
<sequence length="92" mass="10622">MASTKYDRNMVIGALVGYRDRYRSDDALVALGLVTRIELEYHGRKVTLFKASSDGKDIRSMLKRYEQNKSLRARLKKASRPGKERKLKGLIY</sequence>
<keyword evidence="3" id="KW-1185">Reference proteome</keyword>
<gene>
    <name evidence="2" type="ordered locus">Mtc_0443</name>
</gene>
<protein>
    <submittedName>
        <fullName evidence="2">Uncharacterized protein conserved in archaea</fullName>
    </submittedName>
</protein>
<name>H8I471_METCZ</name>
<dbReference type="EMBL" id="CP003243">
    <property type="protein sequence ID" value="AFC99210.1"/>
    <property type="molecule type" value="Genomic_DNA"/>
</dbReference>
<proteinExistence type="predicted"/>
<dbReference type="eggNOG" id="arCOG03422">
    <property type="taxonomic scope" value="Archaea"/>
</dbReference>
<evidence type="ECO:0000313" key="3">
    <source>
        <dbReference type="Proteomes" id="UP000005233"/>
    </source>
</evidence>
<dbReference type="HOGENOM" id="CLU_2406358_0_0_2"/>
<reference evidence="2 3" key="1">
    <citation type="journal article" date="2012" name="J. Bacteriol.">
        <title>Complete genome sequence of a thermophilic methanogen, Methanocella conradii HZ254, isolated from Chinese rice field soil.</title>
        <authorList>
            <person name="Lu Z."/>
            <person name="Lu Y."/>
        </authorList>
    </citation>
    <scope>NUCLEOTIDE SEQUENCE [LARGE SCALE GENOMIC DNA]</scope>
    <source>
        <strain evidence="3">DSM 24694 / JCM 17849 / CGMCC 1.5162 / HZ254</strain>
    </source>
</reference>
<accession>H8I471</accession>
<dbReference type="KEGG" id="mez:Mtc_0443"/>
<evidence type="ECO:0000256" key="1">
    <source>
        <dbReference type="SAM" id="MobiDB-lite"/>
    </source>
</evidence>
<evidence type="ECO:0000313" key="2">
    <source>
        <dbReference type="EMBL" id="AFC99210.1"/>
    </source>
</evidence>
<dbReference type="InterPro" id="IPR010863">
    <property type="entry name" value="EarA-like"/>
</dbReference>
<feature type="region of interest" description="Disordered" evidence="1">
    <location>
        <begin position="72"/>
        <end position="92"/>
    </location>
</feature>
<dbReference type="Pfam" id="PF07381">
    <property type="entry name" value="EarA"/>
    <property type="match status" value="1"/>
</dbReference>